<organism evidence="1 2">
    <name type="scientific">Candidatus Giovannonibacteria bacterium RIFCSPHIGHO2_02_43_16</name>
    <dbReference type="NCBI Taxonomy" id="1798331"/>
    <lineage>
        <taxon>Bacteria</taxon>
        <taxon>Candidatus Giovannoniibacteriota</taxon>
    </lineage>
</organism>
<evidence type="ECO:0000313" key="2">
    <source>
        <dbReference type="Proteomes" id="UP000178276"/>
    </source>
</evidence>
<protein>
    <submittedName>
        <fullName evidence="1">Uncharacterized protein</fullName>
    </submittedName>
</protein>
<accession>A0A1F5WD20</accession>
<evidence type="ECO:0000313" key="1">
    <source>
        <dbReference type="EMBL" id="OGF73504.1"/>
    </source>
</evidence>
<proteinExistence type="predicted"/>
<dbReference type="AlphaFoldDB" id="A0A1F5WD20"/>
<reference evidence="1 2" key="1">
    <citation type="journal article" date="2016" name="Nat. Commun.">
        <title>Thousands of microbial genomes shed light on interconnected biogeochemical processes in an aquifer system.</title>
        <authorList>
            <person name="Anantharaman K."/>
            <person name="Brown C.T."/>
            <person name="Hug L.A."/>
            <person name="Sharon I."/>
            <person name="Castelle C.J."/>
            <person name="Probst A.J."/>
            <person name="Thomas B.C."/>
            <person name="Singh A."/>
            <person name="Wilkins M.J."/>
            <person name="Karaoz U."/>
            <person name="Brodie E.L."/>
            <person name="Williams K.H."/>
            <person name="Hubbard S.S."/>
            <person name="Banfield J.F."/>
        </authorList>
    </citation>
    <scope>NUCLEOTIDE SEQUENCE [LARGE SCALE GENOMIC DNA]</scope>
</reference>
<sequence>MVMAPNNPLFNRYNQAVNEFMKRNFGKLVAIIVEDIRNSKTYFLIVRKGISRVRFQKGAARYLIYDHYAGASDKVRLVCLDYFLGKGGDDPLAYSRKDVVLPRFEFWDVSDSEDILEFKSSRGIITFASQRYLKRIYPELVKNLKKKFKEVSGKRKGPTS</sequence>
<comment type="caution">
    <text evidence="1">The sequence shown here is derived from an EMBL/GenBank/DDBJ whole genome shotgun (WGS) entry which is preliminary data.</text>
</comment>
<gene>
    <name evidence="1" type="ORF">A2W57_02270</name>
</gene>
<dbReference type="EMBL" id="MFHJ01000037">
    <property type="protein sequence ID" value="OGF73504.1"/>
    <property type="molecule type" value="Genomic_DNA"/>
</dbReference>
<name>A0A1F5WD20_9BACT</name>
<dbReference type="Proteomes" id="UP000178276">
    <property type="component" value="Unassembled WGS sequence"/>
</dbReference>